<proteinExistence type="predicted"/>
<evidence type="ECO:0008006" key="3">
    <source>
        <dbReference type="Google" id="ProtNLM"/>
    </source>
</evidence>
<dbReference type="Proteomes" id="UP000245764">
    <property type="component" value="Chromosome 5"/>
</dbReference>
<gene>
    <name evidence="1" type="ORF">ZT1E4_G5797</name>
</gene>
<name>A0A2H1GFS6_ZYMTR</name>
<dbReference type="AlphaFoldDB" id="A0A2H1GFS6"/>
<accession>A0A2H1GFS6</accession>
<organism evidence="1 2">
    <name type="scientific">Zymoseptoria tritici ST99CH_1E4</name>
    <dbReference type="NCBI Taxonomy" id="1276532"/>
    <lineage>
        <taxon>Eukaryota</taxon>
        <taxon>Fungi</taxon>
        <taxon>Dikarya</taxon>
        <taxon>Ascomycota</taxon>
        <taxon>Pezizomycotina</taxon>
        <taxon>Dothideomycetes</taxon>
        <taxon>Dothideomycetidae</taxon>
        <taxon>Mycosphaerellales</taxon>
        <taxon>Mycosphaerellaceae</taxon>
        <taxon>Zymoseptoria</taxon>
    </lineage>
</organism>
<evidence type="ECO:0000313" key="2">
    <source>
        <dbReference type="Proteomes" id="UP000245764"/>
    </source>
</evidence>
<reference evidence="2" key="1">
    <citation type="submission" date="2017-05" db="EMBL/GenBank/DDBJ databases">
        <authorList>
            <person name="Song R."/>
            <person name="Chenine A.L."/>
            <person name="Ruprecht R.M."/>
        </authorList>
    </citation>
    <scope>NUCLEOTIDE SEQUENCE [LARGE SCALE GENOMIC DNA]</scope>
</reference>
<protein>
    <recommendedName>
        <fullName evidence="3">Fungal N-terminal domain-containing protein</fullName>
    </recommendedName>
</protein>
<sequence length="305" mass="32918">MDPLTALSVAASVLQFVDFGAKLVGAGLEIYKSKEGATEQNLELEYLTKHTDAVVDKLNIARISSGRLGPSDASLQGLAERCRVLSTELVDLLATLKGAQSQRTWVAIRQALKVKWNEGRIEALRKRLDVIKSEISLQLLVMLSTSQSSFGTLIAEVNERCRTLQLQRDASLAGLQQRLAVFDAQLAQFDELCKTFGKSDNHGTPAQLGPGAECAALTRMLAQMAESKDKKDIIDARQMLLEILTKAGLGSTEVALVLRQPSGDYAAMLSAAAPACWALVAPLAEDLGSAVDRVLYVQVGGFTRF</sequence>
<evidence type="ECO:0000313" key="1">
    <source>
        <dbReference type="EMBL" id="SMR52414.1"/>
    </source>
</evidence>
<dbReference type="EMBL" id="LT854257">
    <property type="protein sequence ID" value="SMR52414.1"/>
    <property type="molecule type" value="Genomic_DNA"/>
</dbReference>